<dbReference type="PRINTS" id="PR00316">
    <property type="entry name" value="ENTEROVIROMP"/>
</dbReference>
<dbReference type="EMBL" id="QZWH01000004">
    <property type="protein sequence ID" value="RJT27516.1"/>
    <property type="molecule type" value="Genomic_DNA"/>
</dbReference>
<dbReference type="InterPro" id="IPR011250">
    <property type="entry name" value="OMP/PagP_B-barrel"/>
</dbReference>
<dbReference type="AlphaFoldDB" id="A0A3A5JWW3"/>
<proteinExistence type="predicted"/>
<dbReference type="InterPro" id="IPR051723">
    <property type="entry name" value="Bact_OM_Invasion-Related"/>
</dbReference>
<comment type="subcellular location">
    <subcellularLocation>
        <location evidence="1">Membrane</location>
        <topology evidence="1">Multi-pass membrane protein</topology>
    </subcellularLocation>
</comment>
<keyword evidence="3" id="KW-0812">Transmembrane</keyword>
<evidence type="ECO:0000256" key="4">
    <source>
        <dbReference type="ARBA" id="ARBA00022729"/>
    </source>
</evidence>
<evidence type="ECO:0000256" key="2">
    <source>
        <dbReference type="ARBA" id="ARBA00022452"/>
    </source>
</evidence>
<protein>
    <submittedName>
        <fullName evidence="7">Ail/Lom family protein</fullName>
    </submittedName>
</protein>
<keyword evidence="5" id="KW-0472">Membrane</keyword>
<reference evidence="7 8" key="1">
    <citation type="submission" date="2018-09" db="EMBL/GenBank/DDBJ databases">
        <title>Draft genome sequence of Buttiauxella izardii CCUG 35510T.</title>
        <authorList>
            <person name="Salva-Serra F."/>
            <person name="Marathe N."/>
            <person name="Moore E."/>
            <person name="Stadler-Svensson L."/>
            <person name="Engstrom-Jakobsson H."/>
        </authorList>
    </citation>
    <scope>NUCLEOTIDE SEQUENCE [LARGE SCALE GENOMIC DNA]</scope>
    <source>
        <strain evidence="7 8">CCUG 35510</strain>
    </source>
</reference>
<dbReference type="PANTHER" id="PTHR35892">
    <property type="entry name" value="OUTER MEMBRANE PROTEIN PAGN-RELATED"/>
    <property type="match status" value="1"/>
</dbReference>
<dbReference type="Gene3D" id="2.40.160.20">
    <property type="match status" value="1"/>
</dbReference>
<evidence type="ECO:0000256" key="1">
    <source>
        <dbReference type="ARBA" id="ARBA00004141"/>
    </source>
</evidence>
<dbReference type="SUPFAM" id="SSF56925">
    <property type="entry name" value="OMPA-like"/>
    <property type="match status" value="1"/>
</dbReference>
<evidence type="ECO:0000256" key="6">
    <source>
        <dbReference type="SAM" id="SignalP"/>
    </source>
</evidence>
<organism evidence="7 8">
    <name type="scientific">Buttiauxella izardii</name>
    <dbReference type="NCBI Taxonomy" id="82991"/>
    <lineage>
        <taxon>Bacteria</taxon>
        <taxon>Pseudomonadati</taxon>
        <taxon>Pseudomonadota</taxon>
        <taxon>Gammaproteobacteria</taxon>
        <taxon>Enterobacterales</taxon>
        <taxon>Enterobacteriaceae</taxon>
        <taxon>Buttiauxella</taxon>
    </lineage>
</organism>
<dbReference type="PROSITE" id="PS00695">
    <property type="entry name" value="ENT_VIR_OMP_2"/>
    <property type="match status" value="1"/>
</dbReference>
<evidence type="ECO:0000256" key="5">
    <source>
        <dbReference type="ARBA" id="ARBA00023136"/>
    </source>
</evidence>
<evidence type="ECO:0000256" key="3">
    <source>
        <dbReference type="ARBA" id="ARBA00022692"/>
    </source>
</evidence>
<dbReference type="GO" id="GO:0016020">
    <property type="term" value="C:membrane"/>
    <property type="evidence" value="ECO:0007669"/>
    <property type="project" value="UniProtKB-SubCell"/>
</dbReference>
<dbReference type="InterPro" id="IPR000758">
    <property type="entry name" value="Enterovir_OMP"/>
</dbReference>
<dbReference type="Proteomes" id="UP000276295">
    <property type="component" value="Unassembled WGS sequence"/>
</dbReference>
<feature type="signal peptide" evidence="6">
    <location>
        <begin position="1"/>
        <end position="22"/>
    </location>
</feature>
<gene>
    <name evidence="7" type="ORF">D6029_02200</name>
</gene>
<dbReference type="Pfam" id="PF06316">
    <property type="entry name" value="Ail_Lom"/>
    <property type="match status" value="1"/>
</dbReference>
<evidence type="ECO:0000313" key="8">
    <source>
        <dbReference type="Proteomes" id="UP000276295"/>
    </source>
</evidence>
<feature type="chain" id="PRO_5017271093" evidence="6">
    <location>
        <begin position="23"/>
        <end position="192"/>
    </location>
</feature>
<comment type="caution">
    <text evidence="7">The sequence shown here is derived from an EMBL/GenBank/DDBJ whole genome shotgun (WGS) entry which is preliminary data.</text>
</comment>
<keyword evidence="8" id="KW-1185">Reference proteome</keyword>
<dbReference type="GO" id="GO:0044384">
    <property type="term" value="C:host outer membrane"/>
    <property type="evidence" value="ECO:0007669"/>
    <property type="project" value="InterPro"/>
</dbReference>
<dbReference type="PANTHER" id="PTHR35892:SF2">
    <property type="entry name" value="OUTER MEMBRANE PROTEIN PAGN"/>
    <property type="match status" value="1"/>
</dbReference>
<evidence type="ECO:0000313" key="7">
    <source>
        <dbReference type="EMBL" id="RJT27516.1"/>
    </source>
</evidence>
<sequence length="192" mass="21200">MKYTFLTAVLLSALGATSVAQADTQSITAGYAQAHVQDFKNINGMNLKYRYEWESPVSVMTSFSFMSGSKGYSYNVERDIIDNSANVKYYSLTAGPAWRINELVSVYGLLGASYSKVKYNYNWKNYEGDRGYVDMGNYSGKNDSTSLVYSAGVQINPVENMVIDLAYEGSNLDDGASDHSVNGFNIGVGYRF</sequence>
<keyword evidence="2" id="KW-1134">Transmembrane beta strand</keyword>
<name>A0A3A5JWW3_9ENTR</name>
<dbReference type="OrthoDB" id="5873117at2"/>
<keyword evidence="4 6" id="KW-0732">Signal</keyword>
<dbReference type="PROSITE" id="PS00694">
    <property type="entry name" value="ENT_VIR_OMP_1"/>
    <property type="match status" value="1"/>
</dbReference>
<accession>A0A3A5JWW3</accession>